<dbReference type="Gene3D" id="2.60.40.10">
    <property type="entry name" value="Immunoglobulins"/>
    <property type="match status" value="1"/>
</dbReference>
<dbReference type="SUPFAM" id="SSF51445">
    <property type="entry name" value="(Trans)glycosidases"/>
    <property type="match status" value="1"/>
</dbReference>
<evidence type="ECO:0000313" key="5">
    <source>
        <dbReference type="EMBL" id="MCS0657127.1"/>
    </source>
</evidence>
<dbReference type="RefSeq" id="WP_258810285.1">
    <property type="nucleotide sequence ID" value="NZ_JANUGU010000001.1"/>
</dbReference>
<dbReference type="Pfam" id="PF14310">
    <property type="entry name" value="Fn3-like"/>
    <property type="match status" value="1"/>
</dbReference>
<dbReference type="InterPro" id="IPR050288">
    <property type="entry name" value="Cellulose_deg_GH3"/>
</dbReference>
<dbReference type="Proteomes" id="UP001204621">
    <property type="component" value="Unassembled WGS sequence"/>
</dbReference>
<dbReference type="Gene3D" id="3.20.20.300">
    <property type="entry name" value="Glycoside hydrolase, family 3, N-terminal domain"/>
    <property type="match status" value="1"/>
</dbReference>
<dbReference type="PANTHER" id="PTHR42715:SF10">
    <property type="entry name" value="BETA-GLUCOSIDASE"/>
    <property type="match status" value="1"/>
</dbReference>
<dbReference type="Pfam" id="PF01915">
    <property type="entry name" value="Glyco_hydro_3_C"/>
    <property type="match status" value="1"/>
</dbReference>
<evidence type="ECO:0000256" key="2">
    <source>
        <dbReference type="ARBA" id="ARBA00022801"/>
    </source>
</evidence>
<evidence type="ECO:0000256" key="3">
    <source>
        <dbReference type="SAM" id="SignalP"/>
    </source>
</evidence>
<dbReference type="InterPro" id="IPR002772">
    <property type="entry name" value="Glyco_hydro_3_C"/>
</dbReference>
<keyword evidence="6" id="KW-1185">Reference proteome</keyword>
<reference evidence="5 6" key="1">
    <citation type="submission" date="2022-08" db="EMBL/GenBank/DDBJ databases">
        <title>Reclassification of Massilia species as members of the genera Telluria, Duganella, Pseudoduganella, Mokoshia gen. nov. and Zemynaea gen. nov. using orthogonal and non-orthogonal genome-based approaches.</title>
        <authorList>
            <person name="Bowman J.P."/>
        </authorList>
    </citation>
    <scope>NUCLEOTIDE SEQUENCE [LARGE SCALE GENOMIC DNA]</scope>
    <source>
        <strain evidence="5 6">JCM 31606</strain>
    </source>
</reference>
<dbReference type="Gene3D" id="3.40.50.1700">
    <property type="entry name" value="Glycoside hydrolase family 3 C-terminal domain"/>
    <property type="match status" value="1"/>
</dbReference>
<feature type="chain" id="PRO_5047529665" evidence="3">
    <location>
        <begin position="25"/>
        <end position="882"/>
    </location>
</feature>
<dbReference type="Pfam" id="PF00933">
    <property type="entry name" value="Glyco_hydro_3"/>
    <property type="match status" value="1"/>
</dbReference>
<evidence type="ECO:0000256" key="1">
    <source>
        <dbReference type="ARBA" id="ARBA00005336"/>
    </source>
</evidence>
<proteinExistence type="inferred from homology"/>
<gene>
    <name evidence="5" type="ORF">NX778_03510</name>
</gene>
<dbReference type="PRINTS" id="PR00133">
    <property type="entry name" value="GLHYDRLASE3"/>
</dbReference>
<evidence type="ECO:0000313" key="6">
    <source>
        <dbReference type="Proteomes" id="UP001204621"/>
    </source>
</evidence>
<dbReference type="SMART" id="SM01217">
    <property type="entry name" value="Fn3_like"/>
    <property type="match status" value="1"/>
</dbReference>
<dbReference type="InterPro" id="IPR017853">
    <property type="entry name" value="GH"/>
</dbReference>
<feature type="domain" description="Fibronectin type III-like" evidence="4">
    <location>
        <begin position="798"/>
        <end position="871"/>
    </location>
</feature>
<dbReference type="Gene3D" id="2.60.120.380">
    <property type="match status" value="1"/>
</dbReference>
<organism evidence="5 6">
    <name type="scientific">Massilia terrae</name>
    <dbReference type="NCBI Taxonomy" id="1811224"/>
    <lineage>
        <taxon>Bacteria</taxon>
        <taxon>Pseudomonadati</taxon>
        <taxon>Pseudomonadota</taxon>
        <taxon>Betaproteobacteria</taxon>
        <taxon>Burkholderiales</taxon>
        <taxon>Oxalobacteraceae</taxon>
        <taxon>Telluria group</taxon>
        <taxon>Massilia</taxon>
    </lineage>
</organism>
<dbReference type="InterPro" id="IPR001764">
    <property type="entry name" value="Glyco_hydro_3_N"/>
</dbReference>
<dbReference type="PANTHER" id="PTHR42715">
    <property type="entry name" value="BETA-GLUCOSIDASE"/>
    <property type="match status" value="1"/>
</dbReference>
<sequence length="882" mass="93364">MPHQFKQASTLAALLLGAGLCAAAAPEAASSARVRQLLSQMSRAEKMAVIRGAQEPAGVTLGQAGWTAGVPRLGIPDLRFADGPPGVLVRHPSTGMPSTLSMAATFSPADAEETGALIGRDARALGVDVILQPFINIYRDPTFERAYNTYGEDPVLTGILAARFVRGAQAQNVMAQAKHFVAYDAAAADVEVDGQALREIYAEPFRAVAQAGVASVMCSYNKVNGVHACGNASTLNGILRKESGFRGFVTSDWGATHGAEFIARGLDMEQPGIGPDAYFALGKEAAAAGMTDEDKAELVETLAAGVPEEQPYITAPAAEAPQAEPAGMSKNLGAALAKGSVTDADLDRAAGHVLGQMERFGWLDRAPNHTVQAQAVEANARAVQRLAERGAVLLKNDGVLPLKPSDLDSLALVGPGAQQTFAIVAGEEQSFGRAERQLGAYHALRAMGAGDGLRLAVADDMTGAPIPPQAFSGLVRIEGKQQAAAADIDHTLRSGRALPAGASAKWSGTLNVDAAGAYDIDLQLIGATGKFAIDGRKIGNMGWWGGHGDIVFANRDNVIPTTDGLDNVRRLVQLSAGPHRIEVEATADSSGAPVQVRLAWVTPRMKQDAFEAAVDAARRAKTAVVFAWARNHPAFGLPGEQDRLIEAVAAVNPNTVVVLNTGHAVAMPWLDKVRAVLEMWYTGDEGGWAAARLLTGRANPAGRLPITWPARLADGPANDPAHPERASKGVNGKTVYKEGIFVGYRWYDHQDLAPLFPFGFGLSYTSFRYSDLKLARATDGGLDASVVVKNTGQRDGDEVVQAYLGAPHPAPAGAAFAKRALASFDRITLAAGEERRVQLHIAPERLRYWSKRDQAWHDARDGRTVYIGRSSRDLPLSKMVSQ</sequence>
<comment type="similarity">
    <text evidence="1">Belongs to the glycosyl hydrolase 3 family.</text>
</comment>
<dbReference type="InterPro" id="IPR013783">
    <property type="entry name" value="Ig-like_fold"/>
</dbReference>
<comment type="caution">
    <text evidence="5">The sequence shown here is derived from an EMBL/GenBank/DDBJ whole genome shotgun (WGS) entry which is preliminary data.</text>
</comment>
<dbReference type="GO" id="GO:0016787">
    <property type="term" value="F:hydrolase activity"/>
    <property type="evidence" value="ECO:0007669"/>
    <property type="project" value="UniProtKB-KW"/>
</dbReference>
<dbReference type="EMBL" id="JANUGU010000001">
    <property type="protein sequence ID" value="MCS0657127.1"/>
    <property type="molecule type" value="Genomic_DNA"/>
</dbReference>
<keyword evidence="2 5" id="KW-0378">Hydrolase</keyword>
<keyword evidence="3" id="KW-0732">Signal</keyword>
<evidence type="ECO:0000259" key="4">
    <source>
        <dbReference type="SMART" id="SM01217"/>
    </source>
</evidence>
<accession>A0ABT2CT34</accession>
<feature type="signal peptide" evidence="3">
    <location>
        <begin position="1"/>
        <end position="24"/>
    </location>
</feature>
<dbReference type="SUPFAM" id="SSF52279">
    <property type="entry name" value="Beta-D-glucan exohydrolase, C-terminal domain"/>
    <property type="match status" value="1"/>
</dbReference>
<name>A0ABT2CT34_9BURK</name>
<dbReference type="InterPro" id="IPR026891">
    <property type="entry name" value="Fn3-like"/>
</dbReference>
<dbReference type="InterPro" id="IPR036881">
    <property type="entry name" value="Glyco_hydro_3_C_sf"/>
</dbReference>
<dbReference type="InterPro" id="IPR036962">
    <property type="entry name" value="Glyco_hydro_3_N_sf"/>
</dbReference>
<protein>
    <submittedName>
        <fullName evidence="5">Glycoside hydrolase family 3 C-terminal domain-containing protein</fullName>
    </submittedName>
</protein>